<sequence>MISSDNIPIQASLAWASQFKTDVNQTAQELQQLRQELLQNLQSIQSRT</sequence>
<comment type="caution">
    <text evidence="3">The sequence shown here is derived from an EMBL/GenBank/DDBJ whole genome shotgun (WGS) entry which is preliminary data.</text>
</comment>
<evidence type="ECO:0000256" key="1">
    <source>
        <dbReference type="SAM" id="Coils"/>
    </source>
</evidence>
<evidence type="ECO:0000313" key="3">
    <source>
        <dbReference type="EMBL" id="CAF5204099.1"/>
    </source>
</evidence>
<feature type="non-terminal residue" evidence="3">
    <location>
        <position position="48"/>
    </location>
</feature>
<proteinExistence type="predicted"/>
<gene>
    <name evidence="2" type="ORF">GIL414_LOCUS48269</name>
    <name evidence="3" type="ORF">SMN809_LOCUS76375</name>
</gene>
<dbReference type="AlphaFoldDB" id="A0A8S3IUQ2"/>
<dbReference type="EMBL" id="CAJOBI010334685">
    <property type="protein sequence ID" value="CAF5204099.1"/>
    <property type="molecule type" value="Genomic_DNA"/>
</dbReference>
<accession>A0A8S3IUQ2</accession>
<evidence type="ECO:0000313" key="2">
    <source>
        <dbReference type="EMBL" id="CAF4826977.1"/>
    </source>
</evidence>
<protein>
    <submittedName>
        <fullName evidence="3">Uncharacterized protein</fullName>
    </submittedName>
</protein>
<keyword evidence="1" id="KW-0175">Coiled coil</keyword>
<dbReference type="Proteomes" id="UP000676336">
    <property type="component" value="Unassembled WGS sequence"/>
</dbReference>
<dbReference type="Proteomes" id="UP000681720">
    <property type="component" value="Unassembled WGS sequence"/>
</dbReference>
<reference evidence="3" key="1">
    <citation type="submission" date="2021-02" db="EMBL/GenBank/DDBJ databases">
        <authorList>
            <person name="Nowell W R."/>
        </authorList>
    </citation>
    <scope>NUCLEOTIDE SEQUENCE</scope>
</reference>
<feature type="coiled-coil region" evidence="1">
    <location>
        <begin position="16"/>
        <end position="47"/>
    </location>
</feature>
<dbReference type="EMBL" id="CAJOBJ010155989">
    <property type="protein sequence ID" value="CAF4826977.1"/>
    <property type="molecule type" value="Genomic_DNA"/>
</dbReference>
<evidence type="ECO:0000313" key="4">
    <source>
        <dbReference type="Proteomes" id="UP000676336"/>
    </source>
</evidence>
<name>A0A8S3IUQ2_9BILA</name>
<organism evidence="3 4">
    <name type="scientific">Rotaria magnacalcarata</name>
    <dbReference type="NCBI Taxonomy" id="392030"/>
    <lineage>
        <taxon>Eukaryota</taxon>
        <taxon>Metazoa</taxon>
        <taxon>Spiralia</taxon>
        <taxon>Gnathifera</taxon>
        <taxon>Rotifera</taxon>
        <taxon>Eurotatoria</taxon>
        <taxon>Bdelloidea</taxon>
        <taxon>Philodinida</taxon>
        <taxon>Philodinidae</taxon>
        <taxon>Rotaria</taxon>
    </lineage>
</organism>